<organism evidence="1 2">
    <name type="scientific">Castor canadensis</name>
    <name type="common">American beaver</name>
    <dbReference type="NCBI Taxonomy" id="51338"/>
    <lineage>
        <taxon>Eukaryota</taxon>
        <taxon>Metazoa</taxon>
        <taxon>Chordata</taxon>
        <taxon>Craniata</taxon>
        <taxon>Vertebrata</taxon>
        <taxon>Euteleostomi</taxon>
        <taxon>Mammalia</taxon>
        <taxon>Eutheria</taxon>
        <taxon>Euarchontoglires</taxon>
        <taxon>Glires</taxon>
        <taxon>Rodentia</taxon>
        <taxon>Castorimorpha</taxon>
        <taxon>Castoridae</taxon>
        <taxon>Castor</taxon>
    </lineage>
</organism>
<accession>A0AC58LFG2</accession>
<evidence type="ECO:0000313" key="2">
    <source>
        <dbReference type="RefSeq" id="XP_073915895.1"/>
    </source>
</evidence>
<evidence type="ECO:0000313" key="1">
    <source>
        <dbReference type="Proteomes" id="UP001732720"/>
    </source>
</evidence>
<protein>
    <submittedName>
        <fullName evidence="2">Phakinin isoform X1</fullName>
    </submittedName>
</protein>
<proteinExistence type="predicted"/>
<sequence>MLQTETIQAGADDFKERYENEQPFRKAAEEEISSLYKVIDEANLTKTDLESQIESLKEELGFLSRSYEEDVKVLYKQLSGSELEQMNVPTGAGLDDILETIRIQWERDVEKNRAEAGTVLQVKQQAEVALVSQTQEEKLAATLRIELHNTSCQVQSLQAETESLQALKRGLENTLHDAKHWHDMELQNLGAVVGRLEAELREVRAEAEQQLRERAHLLARKGQLHKDVATVHALLDREESC</sequence>
<keyword evidence="1" id="KW-1185">Reference proteome</keyword>
<gene>
    <name evidence="2" type="primary">Bfsp2</name>
</gene>
<reference evidence="2" key="1">
    <citation type="submission" date="2025-08" db="UniProtKB">
        <authorList>
            <consortium name="RefSeq"/>
        </authorList>
    </citation>
    <scope>IDENTIFICATION</scope>
</reference>
<dbReference type="RefSeq" id="XP_073915895.1">
    <property type="nucleotide sequence ID" value="XM_074059794.1"/>
</dbReference>
<name>A0AC58LFG2_CASCN</name>
<dbReference type="Proteomes" id="UP001732720">
    <property type="component" value="Chromosome 17"/>
</dbReference>